<dbReference type="Gene3D" id="3.10.129.10">
    <property type="entry name" value="Hotdog Thioesterase"/>
    <property type="match status" value="1"/>
</dbReference>
<name>A0A6H0XXS9_9PEZI</name>
<organism evidence="2 3">
    <name type="scientific">Peltaster fructicola</name>
    <dbReference type="NCBI Taxonomy" id="286661"/>
    <lineage>
        <taxon>Eukaryota</taxon>
        <taxon>Fungi</taxon>
        <taxon>Dikarya</taxon>
        <taxon>Ascomycota</taxon>
        <taxon>Pezizomycotina</taxon>
        <taxon>Dothideomycetes</taxon>
        <taxon>Dothideomycetes incertae sedis</taxon>
        <taxon>Peltaster</taxon>
    </lineage>
</organism>
<dbReference type="InterPro" id="IPR006683">
    <property type="entry name" value="Thioestr_dom"/>
</dbReference>
<dbReference type="PANTHER" id="PTHR47260">
    <property type="entry name" value="UPF0644 PROTEIN PB2B4.06"/>
    <property type="match status" value="1"/>
</dbReference>
<keyword evidence="3" id="KW-1185">Reference proteome</keyword>
<reference evidence="2 3" key="1">
    <citation type="journal article" date="2016" name="Sci. Rep.">
        <title>Peltaster fructicola genome reveals evolution from an invasive phytopathogen to an ectophytic parasite.</title>
        <authorList>
            <person name="Xu C."/>
            <person name="Chen H."/>
            <person name="Gleason M.L."/>
            <person name="Xu J.R."/>
            <person name="Liu H."/>
            <person name="Zhang R."/>
            <person name="Sun G."/>
        </authorList>
    </citation>
    <scope>NUCLEOTIDE SEQUENCE [LARGE SCALE GENOMIC DNA]</scope>
    <source>
        <strain evidence="2 3">LNHT1506</strain>
    </source>
</reference>
<evidence type="ECO:0000313" key="2">
    <source>
        <dbReference type="EMBL" id="QIW99470.1"/>
    </source>
</evidence>
<evidence type="ECO:0000313" key="3">
    <source>
        <dbReference type="Proteomes" id="UP000503462"/>
    </source>
</evidence>
<dbReference type="Proteomes" id="UP000503462">
    <property type="component" value="Chromosome 3"/>
</dbReference>
<dbReference type="InterPro" id="IPR052061">
    <property type="entry name" value="PTE-AB_protein"/>
</dbReference>
<dbReference type="InterPro" id="IPR029069">
    <property type="entry name" value="HotDog_dom_sf"/>
</dbReference>
<sequence>MALERQSEDAAKEFFSIPWTAAYLDKPNICWYVSSSRYRKSSNEDALFGQTFNSVETIGSCITVYEQPLPDAVQINEVHTLMSIGTALDGWPRILHGGIVATVIDEAMGILLGTQMDFHRKNPGRNDGPNCNMSVKGGGSFTATLNIAYKNPVRTPKPLVVTTRYVKRQGRKDWIYAEIRQFDDTAGKEIVCATGEALFIAQKAKL</sequence>
<proteinExistence type="predicted"/>
<dbReference type="SUPFAM" id="SSF54637">
    <property type="entry name" value="Thioesterase/thiol ester dehydrase-isomerase"/>
    <property type="match status" value="1"/>
</dbReference>
<dbReference type="EMBL" id="CP051141">
    <property type="protein sequence ID" value="QIW99470.1"/>
    <property type="molecule type" value="Genomic_DNA"/>
</dbReference>
<evidence type="ECO:0000259" key="1">
    <source>
        <dbReference type="Pfam" id="PF03061"/>
    </source>
</evidence>
<protein>
    <recommendedName>
        <fullName evidence="1">Thioesterase domain-containing protein</fullName>
    </recommendedName>
</protein>
<gene>
    <name evidence="2" type="ORF">AMS68_004988</name>
</gene>
<dbReference type="PANTHER" id="PTHR47260:SF6">
    <property type="entry name" value="THIOESTERASE DOMAIN-CONTAINING PROTEIN"/>
    <property type="match status" value="1"/>
</dbReference>
<dbReference type="Pfam" id="PF03061">
    <property type="entry name" value="4HBT"/>
    <property type="match status" value="1"/>
</dbReference>
<accession>A0A6H0XXS9</accession>
<feature type="domain" description="Thioesterase" evidence="1">
    <location>
        <begin position="94"/>
        <end position="171"/>
    </location>
</feature>
<dbReference type="AlphaFoldDB" id="A0A6H0XXS9"/>
<dbReference type="CDD" id="cd03443">
    <property type="entry name" value="PaaI_thioesterase"/>
    <property type="match status" value="1"/>
</dbReference>
<dbReference type="OrthoDB" id="506431at2759"/>